<evidence type="ECO:0000256" key="1">
    <source>
        <dbReference type="SAM" id="MobiDB-lite"/>
    </source>
</evidence>
<keyword evidence="2" id="KW-1133">Transmembrane helix</keyword>
<dbReference type="Proteomes" id="UP000001449">
    <property type="component" value="Chromosome 13"/>
</dbReference>
<feature type="region of interest" description="Disordered" evidence="1">
    <location>
        <begin position="451"/>
        <end position="473"/>
    </location>
</feature>
<dbReference type="HOGENOM" id="CLU_272564_0_0_1"/>
<feature type="region of interest" description="Disordered" evidence="1">
    <location>
        <begin position="73"/>
        <end position="149"/>
    </location>
</feature>
<dbReference type="eggNOG" id="ENOG502SMM2">
    <property type="taxonomic scope" value="Eukaryota"/>
</dbReference>
<keyword evidence="2" id="KW-0812">Transmembrane</keyword>
<keyword evidence="4" id="KW-1185">Reference proteome</keyword>
<dbReference type="GeneID" id="7447843"/>
<dbReference type="AlphaFoldDB" id="B8CBK2"/>
<dbReference type="InterPro" id="IPR029787">
    <property type="entry name" value="Nucleotide_cyclase"/>
</dbReference>
<dbReference type="RefSeq" id="XP_002293406.1">
    <property type="nucleotide sequence ID" value="XM_002293370.1"/>
</dbReference>
<dbReference type="PaxDb" id="35128-Thaps24682"/>
<gene>
    <name evidence="3" type="ORF">THAPSDRAFT_24682</name>
</gene>
<dbReference type="KEGG" id="tps:THAPSDRAFT_24682"/>
<feature type="compositionally biased region" description="Polar residues" evidence="1">
    <location>
        <begin position="128"/>
        <end position="142"/>
    </location>
</feature>
<sequence>MASTSTDGGDNPLKMEQSNNHNIRSSTRSNSSYRPRSRVGFSFVGICWRTGDVETGDVQPKYHRPRFITPFQIESPLKQRASLESSDDYNHSHTRQGSSGSLNSMGSIQSTDSFASGSDGGVRRPRNNVLSIFSPKESTTNGNEDDKGQLELERQTATRRAAACRRFGVGDYVLISNHNLQNQLKLVNIHGFAEWDGEAMSSEEKRGPYIFLLAKVESVHYDEDAQYYTVRREDNGEDQRADLEWMEPITNQRKIEAAMQAARKRESQRLQDLHRSKSHGEVLKSGFSRCTQHFYHWWKMAVLKSKAQVDACLNGNKPYSISCRVTGVNVLVLCNLWYLYIDQLRLAFFPHSTDYASSVTCFVQLYFAYLRTQLVSFSVATPSVVWTILTLELVFEVFMWINNTFVRVKGKDGVWRVQRGKGLLIPQGRLHGGQENVLAIEESFDQQASTRLKTADDDGRDAEKDDTHTDDHHLTNASKIGTALLTTNAKRGLLIVFIIGLYPLIPVIFKRDGGSNQQLKTSVELLQANNLATTTTDSEACAYFENTVIDFVATNAFETFQLGSKVLHLLSLEIQPVRCPFQDGPSGLEDTLGAAVCKNSNTPCQNILSQQDCDDYCTSWLGKNEKERVDFYEQFYGVRPSMIMPEFSGANSTYTNESGEVVEAEFYVKALFYERLAVKRSIISLFCLQLSFTIFVLLSLSVLRKRNEAYYDSDDEDADDLGTFETEQLIHTVTKITDLLRKCWGVAGAGIISSNLARQEGGLTSNFNPTVPGQAVYALFAFVAIDEFQSHLHALKGDIMILINDIAAVLHEEVYRWGYEDRGQCNKNLGNAFLMVYKIGAVSEVVEKRERAEQVIFSRNGASSTIRRRRARRGSLESSSSYHSSISQSANCFSRSKVDNIDLSSLPGIRTFTDRALLGLLKTFAGIHRDKAILNWNNDFRLSCGVGATSINLIFGMDAGWAVEGAVGSGYKIDATYLSPHVNMASRMMSATKQYGVYFLLSQAVEGLLSTNAQQTLRHVDTVTVKGSSVQQKIFTYDAKVRSDFFLYSRSESLADLDSERYSTAIWSTDQDLVAMRNHISPEFMEAFNRGRDEYLAGNWPDAIKFLKRADKLMYEREIDEGYTSSVVNDYLASLTNVLDDNANDEKEERLAMGDGPCQRLIAYMTENGGKAPATWAGYRPLTSK</sequence>
<dbReference type="EMBL" id="CM000648">
    <property type="protein sequence ID" value="EED89142.1"/>
    <property type="molecule type" value="Genomic_DNA"/>
</dbReference>
<protein>
    <submittedName>
        <fullName evidence="3">Uncharacterized protein</fullName>
    </submittedName>
</protein>
<proteinExistence type="predicted"/>
<evidence type="ECO:0000313" key="4">
    <source>
        <dbReference type="Proteomes" id="UP000001449"/>
    </source>
</evidence>
<reference evidence="3 4" key="1">
    <citation type="journal article" date="2004" name="Science">
        <title>The genome of the diatom Thalassiosira pseudonana: ecology, evolution, and metabolism.</title>
        <authorList>
            <person name="Armbrust E.V."/>
            <person name="Berges J.A."/>
            <person name="Bowler C."/>
            <person name="Green B.R."/>
            <person name="Martinez D."/>
            <person name="Putnam N.H."/>
            <person name="Zhou S."/>
            <person name="Allen A.E."/>
            <person name="Apt K.E."/>
            <person name="Bechner M."/>
            <person name="Brzezinski M.A."/>
            <person name="Chaal B.K."/>
            <person name="Chiovitti A."/>
            <person name="Davis A.K."/>
            <person name="Demarest M.S."/>
            <person name="Detter J.C."/>
            <person name="Glavina T."/>
            <person name="Goodstein D."/>
            <person name="Hadi M.Z."/>
            <person name="Hellsten U."/>
            <person name="Hildebrand M."/>
            <person name="Jenkins B.D."/>
            <person name="Jurka J."/>
            <person name="Kapitonov V.V."/>
            <person name="Kroger N."/>
            <person name="Lau W.W."/>
            <person name="Lane T.W."/>
            <person name="Larimer F.W."/>
            <person name="Lippmeier J.C."/>
            <person name="Lucas S."/>
            <person name="Medina M."/>
            <person name="Montsant A."/>
            <person name="Obornik M."/>
            <person name="Parker M.S."/>
            <person name="Palenik B."/>
            <person name="Pazour G.J."/>
            <person name="Richardson P.M."/>
            <person name="Rynearson T.A."/>
            <person name="Saito M.A."/>
            <person name="Schwartz D.C."/>
            <person name="Thamatrakoln K."/>
            <person name="Valentin K."/>
            <person name="Vardi A."/>
            <person name="Wilkerson F.P."/>
            <person name="Rokhsar D.S."/>
        </authorList>
    </citation>
    <scope>NUCLEOTIDE SEQUENCE [LARGE SCALE GENOMIC DNA]</scope>
    <source>
        <strain evidence="3 4">CCMP1335</strain>
    </source>
</reference>
<reference evidence="3 4" key="2">
    <citation type="journal article" date="2008" name="Nature">
        <title>The Phaeodactylum genome reveals the evolutionary history of diatom genomes.</title>
        <authorList>
            <person name="Bowler C."/>
            <person name="Allen A.E."/>
            <person name="Badger J.H."/>
            <person name="Grimwood J."/>
            <person name="Jabbari K."/>
            <person name="Kuo A."/>
            <person name="Maheswari U."/>
            <person name="Martens C."/>
            <person name="Maumus F."/>
            <person name="Otillar R.P."/>
            <person name="Rayko E."/>
            <person name="Salamov A."/>
            <person name="Vandepoele K."/>
            <person name="Beszteri B."/>
            <person name="Gruber A."/>
            <person name="Heijde M."/>
            <person name="Katinka M."/>
            <person name="Mock T."/>
            <person name="Valentin K."/>
            <person name="Verret F."/>
            <person name="Berges J.A."/>
            <person name="Brownlee C."/>
            <person name="Cadoret J.P."/>
            <person name="Chiovitti A."/>
            <person name="Choi C.J."/>
            <person name="Coesel S."/>
            <person name="De Martino A."/>
            <person name="Detter J.C."/>
            <person name="Durkin C."/>
            <person name="Falciatore A."/>
            <person name="Fournet J."/>
            <person name="Haruta M."/>
            <person name="Huysman M.J."/>
            <person name="Jenkins B.D."/>
            <person name="Jiroutova K."/>
            <person name="Jorgensen R.E."/>
            <person name="Joubert Y."/>
            <person name="Kaplan A."/>
            <person name="Kroger N."/>
            <person name="Kroth P.G."/>
            <person name="La Roche J."/>
            <person name="Lindquist E."/>
            <person name="Lommer M."/>
            <person name="Martin-Jezequel V."/>
            <person name="Lopez P.J."/>
            <person name="Lucas S."/>
            <person name="Mangogna M."/>
            <person name="McGinnis K."/>
            <person name="Medlin L.K."/>
            <person name="Montsant A."/>
            <person name="Oudot-Le Secq M.P."/>
            <person name="Napoli C."/>
            <person name="Obornik M."/>
            <person name="Parker M.S."/>
            <person name="Petit J.L."/>
            <person name="Porcel B.M."/>
            <person name="Poulsen N."/>
            <person name="Robison M."/>
            <person name="Rychlewski L."/>
            <person name="Rynearson T.A."/>
            <person name="Schmutz J."/>
            <person name="Shapiro H."/>
            <person name="Siaut M."/>
            <person name="Stanley M."/>
            <person name="Sussman M.R."/>
            <person name="Taylor A.R."/>
            <person name="Vardi A."/>
            <person name="von Dassow P."/>
            <person name="Vyverman W."/>
            <person name="Willis A."/>
            <person name="Wyrwicz L.S."/>
            <person name="Rokhsar D.S."/>
            <person name="Weissenbach J."/>
            <person name="Armbrust E.V."/>
            <person name="Green B.R."/>
            <person name="Van de Peer Y."/>
            <person name="Grigoriev I.V."/>
        </authorList>
    </citation>
    <scope>NUCLEOTIDE SEQUENCE [LARGE SCALE GENOMIC DNA]</scope>
    <source>
        <strain evidence="3 4">CCMP1335</strain>
    </source>
</reference>
<feature type="region of interest" description="Disordered" evidence="1">
    <location>
        <begin position="1"/>
        <end position="35"/>
    </location>
</feature>
<accession>B8CBK2</accession>
<organism evidence="3 4">
    <name type="scientific">Thalassiosira pseudonana</name>
    <name type="common">Marine diatom</name>
    <name type="synonym">Cyclotella nana</name>
    <dbReference type="NCBI Taxonomy" id="35128"/>
    <lineage>
        <taxon>Eukaryota</taxon>
        <taxon>Sar</taxon>
        <taxon>Stramenopiles</taxon>
        <taxon>Ochrophyta</taxon>
        <taxon>Bacillariophyta</taxon>
        <taxon>Coscinodiscophyceae</taxon>
        <taxon>Thalassiosirophycidae</taxon>
        <taxon>Thalassiosirales</taxon>
        <taxon>Thalassiosiraceae</taxon>
        <taxon>Thalassiosira</taxon>
    </lineage>
</organism>
<evidence type="ECO:0000313" key="3">
    <source>
        <dbReference type="EMBL" id="EED89142.1"/>
    </source>
</evidence>
<dbReference type="PANTHER" id="PTHR43336:SF3">
    <property type="entry name" value="GUANYLATE CYCLASE DOMAIN-CONTAINING PROTEIN"/>
    <property type="match status" value="1"/>
</dbReference>
<name>B8CBK2_THAPS</name>
<feature type="compositionally biased region" description="Polar residues" evidence="1">
    <location>
        <begin position="95"/>
        <end position="116"/>
    </location>
</feature>
<dbReference type="OMA" id="FGMDAGW"/>
<dbReference type="PANTHER" id="PTHR43336">
    <property type="entry name" value="OXYGEN SENSOR HISTIDINE KINASE RESPONSE REGULATOR DEVS/DOSS"/>
    <property type="match status" value="1"/>
</dbReference>
<feature type="compositionally biased region" description="Polar residues" evidence="1">
    <location>
        <begin position="16"/>
        <end position="34"/>
    </location>
</feature>
<dbReference type="Gene3D" id="3.30.70.1230">
    <property type="entry name" value="Nucleotide cyclase"/>
    <property type="match status" value="1"/>
</dbReference>
<dbReference type="SUPFAM" id="SSF55073">
    <property type="entry name" value="Nucleotide cyclase"/>
    <property type="match status" value="1"/>
</dbReference>
<keyword evidence="2" id="KW-0472">Membrane</keyword>
<evidence type="ECO:0000256" key="2">
    <source>
        <dbReference type="SAM" id="Phobius"/>
    </source>
</evidence>
<dbReference type="InParanoid" id="B8CBK2"/>
<feature type="compositionally biased region" description="Basic and acidic residues" evidence="1">
    <location>
        <begin position="453"/>
        <end position="473"/>
    </location>
</feature>
<feature type="transmembrane region" description="Helical" evidence="2">
    <location>
        <begin position="492"/>
        <end position="509"/>
    </location>
</feature>